<evidence type="ECO:0000313" key="2">
    <source>
        <dbReference type="Proteomes" id="UP000829291"/>
    </source>
</evidence>
<evidence type="ECO:0000313" key="3">
    <source>
        <dbReference type="RefSeq" id="XP_015512383.2"/>
    </source>
</evidence>
<keyword evidence="1" id="KW-0732">Signal</keyword>
<organism evidence="3">
    <name type="scientific">Neodiprion lecontei</name>
    <name type="common">Redheaded pine sawfly</name>
    <dbReference type="NCBI Taxonomy" id="441921"/>
    <lineage>
        <taxon>Eukaryota</taxon>
        <taxon>Metazoa</taxon>
        <taxon>Ecdysozoa</taxon>
        <taxon>Arthropoda</taxon>
        <taxon>Hexapoda</taxon>
        <taxon>Insecta</taxon>
        <taxon>Pterygota</taxon>
        <taxon>Neoptera</taxon>
        <taxon>Endopterygota</taxon>
        <taxon>Hymenoptera</taxon>
        <taxon>Tenthredinoidea</taxon>
        <taxon>Diprionidae</taxon>
        <taxon>Diprioninae</taxon>
        <taxon>Neodiprion</taxon>
    </lineage>
</organism>
<dbReference type="KEGG" id="nlo:107218864"/>
<dbReference type="Proteomes" id="UP000829291">
    <property type="component" value="Chromosome 2"/>
</dbReference>
<protein>
    <submittedName>
        <fullName evidence="3">Uncharacterized protein LOC107218864</fullName>
    </submittedName>
</protein>
<accession>A0A6J0BF92</accession>
<dbReference type="RefSeq" id="XP_015512383.2">
    <property type="nucleotide sequence ID" value="XM_015656897.2"/>
</dbReference>
<evidence type="ECO:0000256" key="1">
    <source>
        <dbReference type="SAM" id="SignalP"/>
    </source>
</evidence>
<feature type="signal peptide" evidence="1">
    <location>
        <begin position="1"/>
        <end position="21"/>
    </location>
</feature>
<reference evidence="3" key="1">
    <citation type="submission" date="2025-08" db="UniProtKB">
        <authorList>
            <consortium name="RefSeq"/>
        </authorList>
    </citation>
    <scope>IDENTIFICATION</scope>
    <source>
        <tissue evidence="3">Thorax and Abdomen</tissue>
    </source>
</reference>
<keyword evidence="2" id="KW-1185">Reference proteome</keyword>
<dbReference type="GeneID" id="107218864"/>
<name>A0A6J0BF92_NEOLC</name>
<feature type="chain" id="PRO_5046411200" evidence="1">
    <location>
        <begin position="22"/>
        <end position="149"/>
    </location>
</feature>
<gene>
    <name evidence="3" type="primary">LOC107218864</name>
</gene>
<dbReference type="OrthoDB" id="10393184at2759"/>
<proteinExistence type="predicted"/>
<sequence length="149" mass="16291">MTSPVTLILLGQACFIGSALGFPPIVPNWYEENRGEIQLQLQPDVPPVVQISKRPILESTQNEPEFTAIKRDDDKSTSGIVAHGVDRNAVKLNTAGKISENESDQVITIKNSDRESKSFIGSANSVLPGAWVKKKTQNGYLLGKIFVNK</sequence>
<dbReference type="InParanoid" id="A0A6J0BF92"/>